<protein>
    <submittedName>
        <fullName evidence="3">Response regulator receiver domain-containing protein</fullName>
    </submittedName>
</protein>
<proteinExistence type="predicted"/>
<keyword evidence="1" id="KW-0597">Phosphoprotein</keyword>
<sequence>MRTRPRVLVLNGSEDLLEVLSEVLEMAGFEVQTARIPDLERGRVDVRELFRSFEPRAVVFDLSLPYKRSWDFLQRVKALPEAQGRAFVITTANARAAAHLTGPDALELVLKPYDLAELTRRVAHAVDMPLDAEDAPRWGPDLRTH</sequence>
<dbReference type="InterPro" id="IPR011006">
    <property type="entry name" value="CheY-like_superfamily"/>
</dbReference>
<dbReference type="OrthoDB" id="5522851at2"/>
<dbReference type="EMBL" id="FOAP01000025">
    <property type="protein sequence ID" value="SEM89385.1"/>
    <property type="molecule type" value="Genomic_DNA"/>
</dbReference>
<evidence type="ECO:0000313" key="3">
    <source>
        <dbReference type="EMBL" id="SEM89385.1"/>
    </source>
</evidence>
<dbReference type="PROSITE" id="PS50110">
    <property type="entry name" value="RESPONSE_REGULATORY"/>
    <property type="match status" value="1"/>
</dbReference>
<dbReference type="Proteomes" id="UP000182719">
    <property type="component" value="Unassembled WGS sequence"/>
</dbReference>
<name>A0A1H8C2S2_STIAU</name>
<dbReference type="InterPro" id="IPR001789">
    <property type="entry name" value="Sig_transdc_resp-reg_receiver"/>
</dbReference>
<evidence type="ECO:0000256" key="1">
    <source>
        <dbReference type="PROSITE-ProRule" id="PRU00169"/>
    </source>
</evidence>
<dbReference type="SMART" id="SM00448">
    <property type="entry name" value="REC"/>
    <property type="match status" value="1"/>
</dbReference>
<organism evidence="3 4">
    <name type="scientific">Stigmatella aurantiaca</name>
    <dbReference type="NCBI Taxonomy" id="41"/>
    <lineage>
        <taxon>Bacteria</taxon>
        <taxon>Pseudomonadati</taxon>
        <taxon>Myxococcota</taxon>
        <taxon>Myxococcia</taxon>
        <taxon>Myxococcales</taxon>
        <taxon>Cystobacterineae</taxon>
        <taxon>Archangiaceae</taxon>
        <taxon>Stigmatella</taxon>
    </lineage>
</organism>
<accession>A0A1H8C2S2</accession>
<dbReference type="RefSeq" id="WP_143101643.1">
    <property type="nucleotide sequence ID" value="NZ_FOAP01000025.1"/>
</dbReference>
<keyword evidence="4" id="KW-1185">Reference proteome</keyword>
<feature type="modified residue" description="4-aspartylphosphate" evidence="1">
    <location>
        <position position="61"/>
    </location>
</feature>
<gene>
    <name evidence="3" type="ORF">SAMN05444354_12555</name>
</gene>
<feature type="domain" description="Response regulatory" evidence="2">
    <location>
        <begin position="6"/>
        <end position="126"/>
    </location>
</feature>
<reference evidence="4" key="1">
    <citation type="submission" date="2016-10" db="EMBL/GenBank/DDBJ databases">
        <authorList>
            <person name="Varghese N."/>
            <person name="Submissions S."/>
        </authorList>
    </citation>
    <scope>NUCLEOTIDE SEQUENCE [LARGE SCALE GENOMIC DNA]</scope>
    <source>
        <strain evidence="4">DSM 17044</strain>
    </source>
</reference>
<dbReference type="SUPFAM" id="SSF52172">
    <property type="entry name" value="CheY-like"/>
    <property type="match status" value="1"/>
</dbReference>
<dbReference type="Gene3D" id="3.40.50.2300">
    <property type="match status" value="1"/>
</dbReference>
<dbReference type="GO" id="GO:0000160">
    <property type="term" value="P:phosphorelay signal transduction system"/>
    <property type="evidence" value="ECO:0007669"/>
    <property type="project" value="InterPro"/>
</dbReference>
<dbReference type="AlphaFoldDB" id="A0A1H8C2S2"/>
<evidence type="ECO:0000259" key="2">
    <source>
        <dbReference type="PROSITE" id="PS50110"/>
    </source>
</evidence>
<evidence type="ECO:0000313" key="4">
    <source>
        <dbReference type="Proteomes" id="UP000182719"/>
    </source>
</evidence>